<organism evidence="3 4">
    <name type="scientific">Calycina marina</name>
    <dbReference type="NCBI Taxonomy" id="1763456"/>
    <lineage>
        <taxon>Eukaryota</taxon>
        <taxon>Fungi</taxon>
        <taxon>Dikarya</taxon>
        <taxon>Ascomycota</taxon>
        <taxon>Pezizomycotina</taxon>
        <taxon>Leotiomycetes</taxon>
        <taxon>Helotiales</taxon>
        <taxon>Pezizellaceae</taxon>
        <taxon>Calycina</taxon>
    </lineage>
</organism>
<feature type="compositionally biased region" description="Basic and acidic residues" evidence="1">
    <location>
        <begin position="488"/>
        <end position="497"/>
    </location>
</feature>
<accession>A0A9P7YWT8</accession>
<dbReference type="InterPro" id="IPR029058">
    <property type="entry name" value="AB_hydrolase_fold"/>
</dbReference>
<feature type="compositionally biased region" description="Polar residues" evidence="1">
    <location>
        <begin position="59"/>
        <end position="74"/>
    </location>
</feature>
<comment type="caution">
    <text evidence="3">The sequence shown here is derived from an EMBL/GenBank/DDBJ whole genome shotgun (WGS) entry which is preliminary data.</text>
</comment>
<dbReference type="InterPro" id="IPR000073">
    <property type="entry name" value="AB_hydrolase_1"/>
</dbReference>
<feature type="region of interest" description="Disordered" evidence="1">
    <location>
        <begin position="594"/>
        <end position="633"/>
    </location>
</feature>
<evidence type="ECO:0000313" key="4">
    <source>
        <dbReference type="Proteomes" id="UP000887226"/>
    </source>
</evidence>
<feature type="compositionally biased region" description="Basic and acidic residues" evidence="1">
    <location>
        <begin position="555"/>
        <end position="568"/>
    </location>
</feature>
<feature type="compositionally biased region" description="Polar residues" evidence="1">
    <location>
        <begin position="237"/>
        <end position="269"/>
    </location>
</feature>
<dbReference type="SUPFAM" id="SSF53474">
    <property type="entry name" value="alpha/beta-Hydrolases"/>
    <property type="match status" value="1"/>
</dbReference>
<dbReference type="Proteomes" id="UP000887226">
    <property type="component" value="Unassembled WGS sequence"/>
</dbReference>
<dbReference type="EMBL" id="MU254212">
    <property type="protein sequence ID" value="KAG9241444.1"/>
    <property type="molecule type" value="Genomic_DNA"/>
</dbReference>
<feature type="compositionally biased region" description="Polar residues" evidence="1">
    <location>
        <begin position="512"/>
        <end position="529"/>
    </location>
</feature>
<feature type="region of interest" description="Disordered" evidence="1">
    <location>
        <begin position="1"/>
        <end position="82"/>
    </location>
</feature>
<evidence type="ECO:0000313" key="3">
    <source>
        <dbReference type="EMBL" id="KAG9241444.1"/>
    </source>
</evidence>
<feature type="domain" description="AB hydrolase-1" evidence="2">
    <location>
        <begin position="94"/>
        <end position="205"/>
    </location>
</feature>
<dbReference type="PANTHER" id="PTHR47842">
    <property type="entry name" value="EXPRESSED PROTEIN"/>
    <property type="match status" value="1"/>
</dbReference>
<gene>
    <name evidence="3" type="ORF">BJ878DRAFT_536533</name>
</gene>
<dbReference type="Pfam" id="PF12697">
    <property type="entry name" value="Abhydrolase_6"/>
    <property type="match status" value="1"/>
</dbReference>
<dbReference type="AlphaFoldDB" id="A0A9P7YWT8"/>
<evidence type="ECO:0000259" key="2">
    <source>
        <dbReference type="Pfam" id="PF12697"/>
    </source>
</evidence>
<dbReference type="Gene3D" id="3.40.50.1820">
    <property type="entry name" value="alpha/beta hydrolase"/>
    <property type="match status" value="1"/>
</dbReference>
<feature type="region of interest" description="Disordered" evidence="1">
    <location>
        <begin position="228"/>
        <end position="269"/>
    </location>
</feature>
<protein>
    <recommendedName>
        <fullName evidence="2">AB hydrolase-1 domain-containing protein</fullName>
    </recommendedName>
</protein>
<proteinExistence type="predicted"/>
<dbReference type="OrthoDB" id="3248508at2759"/>
<feature type="compositionally biased region" description="Pro residues" evidence="1">
    <location>
        <begin position="24"/>
        <end position="47"/>
    </location>
</feature>
<dbReference type="PANTHER" id="PTHR47842:SF3">
    <property type="entry name" value="DUF676 DOMAIN-CONTAINING PROTEIN"/>
    <property type="match status" value="1"/>
</dbReference>
<keyword evidence="4" id="KW-1185">Reference proteome</keyword>
<name>A0A9P7YWT8_9HELO</name>
<feature type="compositionally biased region" description="Basic and acidic residues" evidence="1">
    <location>
        <begin position="594"/>
        <end position="623"/>
    </location>
</feature>
<feature type="compositionally biased region" description="Pro residues" evidence="1">
    <location>
        <begin position="535"/>
        <end position="546"/>
    </location>
</feature>
<sequence length="720" mass="79501">MATQAQLDEKSQTKSARTPSPSSFVPPYPGPPPLPPLEDIATPPPPSYSQDDDRRSRLISKQWQSNDPRSSSAHSLAPAESTRYGRDGRRTLLLVYIHGFMGNETSFQSFPAHVHNLLTISLNETHVVHTKIYPRYKSRKAIDFARDDFSQWLEPHEIGNTDVVLLGHSMGGILCAEAALIPGPPATGRPLRHALLGTISFDTPFLGIHPGVVVSGIGSLFRPAADPPGSKPLTIEDSLQSAHSAHNTPISPSVSSTIQKSRFGSDSTQLSPIQSICTSLASPPPNDPHFNQPFSNDIQLPDRKGWTNILHFINKHSDGLTSATKQYVMSHLEFGGCLADYPGLKARYKKIRKLEDVDDHPQPSAGYHPPVQRVRFVNYYTASTGRPKEPKPPKTPPGHVRDGKANLQPIENKMREMTLNPTDSTAINHLQSLSIEYYSSGAVAPKTVDEAPAAAATAIKTEMQNLGESSGVHNEVQEPCAMRHVDSTPMEELEKSVPEATPSLPSKLTEASPESPTAASTEPTVSKPPTSAEPSLPPIPATPIEPEPIDLGLYTDKDSRKLAEKEEKRNLKVYQQAIKDRESAIKARAKVIEKREKKARQEQEKLLKADQKQRLKEEKEGLKRNTTINPKPQRVSLITEVEMDAERVMEKEKEKPKRDKKFCMLPPEYAGQRDKCWVRVYMDGVDEVGAHCGLFFPGPQYESLVGDVGSRIGSWVREAR</sequence>
<evidence type="ECO:0000256" key="1">
    <source>
        <dbReference type="SAM" id="MobiDB-lite"/>
    </source>
</evidence>
<feature type="region of interest" description="Disordered" evidence="1">
    <location>
        <begin position="488"/>
        <end position="568"/>
    </location>
</feature>
<feature type="region of interest" description="Disordered" evidence="1">
    <location>
        <begin position="382"/>
        <end position="402"/>
    </location>
</feature>
<reference evidence="3" key="1">
    <citation type="journal article" date="2021" name="IMA Fungus">
        <title>Genomic characterization of three marine fungi, including Emericellopsis atlantica sp. nov. with signatures of a generalist lifestyle and marine biomass degradation.</title>
        <authorList>
            <person name="Hagestad O.C."/>
            <person name="Hou L."/>
            <person name="Andersen J.H."/>
            <person name="Hansen E.H."/>
            <person name="Altermark B."/>
            <person name="Li C."/>
            <person name="Kuhnert E."/>
            <person name="Cox R.J."/>
            <person name="Crous P.W."/>
            <person name="Spatafora J.W."/>
            <person name="Lail K."/>
            <person name="Amirebrahimi M."/>
            <person name="Lipzen A."/>
            <person name="Pangilinan J."/>
            <person name="Andreopoulos W."/>
            <person name="Hayes R.D."/>
            <person name="Ng V."/>
            <person name="Grigoriev I.V."/>
            <person name="Jackson S.A."/>
            <person name="Sutton T.D.S."/>
            <person name="Dobson A.D.W."/>
            <person name="Rama T."/>
        </authorList>
    </citation>
    <scope>NUCLEOTIDE SEQUENCE</scope>
    <source>
        <strain evidence="3">TRa3180A</strain>
    </source>
</reference>